<dbReference type="InterPro" id="IPR002685">
    <property type="entry name" value="Glyco_trans_15"/>
</dbReference>
<dbReference type="GO" id="GO:0016020">
    <property type="term" value="C:membrane"/>
    <property type="evidence" value="ECO:0007669"/>
    <property type="project" value="UniProtKB-SubCell"/>
</dbReference>
<evidence type="ECO:0000256" key="1">
    <source>
        <dbReference type="ARBA" id="ARBA00004606"/>
    </source>
</evidence>
<keyword evidence="4" id="KW-0808">Transferase</keyword>
<gene>
    <name evidence="6" type="ORF">Amon01_000895300</name>
</gene>
<evidence type="ECO:0000313" key="7">
    <source>
        <dbReference type="Proteomes" id="UP001165063"/>
    </source>
</evidence>
<evidence type="ECO:0000256" key="5">
    <source>
        <dbReference type="ARBA" id="ARBA00022968"/>
    </source>
</evidence>
<evidence type="ECO:0000256" key="3">
    <source>
        <dbReference type="ARBA" id="ARBA00022676"/>
    </source>
</evidence>
<dbReference type="PANTHER" id="PTHR31121">
    <property type="entry name" value="ALPHA-1,2 MANNOSYLTRANSFERASE KTR1"/>
    <property type="match status" value="1"/>
</dbReference>
<dbReference type="SUPFAM" id="SSF53448">
    <property type="entry name" value="Nucleotide-diphospho-sugar transferases"/>
    <property type="match status" value="1"/>
</dbReference>
<proteinExistence type="inferred from homology"/>
<organism evidence="6 7">
    <name type="scientific">Ambrosiozyma monospora</name>
    <name type="common">Yeast</name>
    <name type="synonym">Endomycopsis monosporus</name>
    <dbReference type="NCBI Taxonomy" id="43982"/>
    <lineage>
        <taxon>Eukaryota</taxon>
        <taxon>Fungi</taxon>
        <taxon>Dikarya</taxon>
        <taxon>Ascomycota</taxon>
        <taxon>Saccharomycotina</taxon>
        <taxon>Pichiomycetes</taxon>
        <taxon>Pichiales</taxon>
        <taxon>Pichiaceae</taxon>
        <taxon>Ambrosiozyma</taxon>
    </lineage>
</organism>
<dbReference type="Proteomes" id="UP001165063">
    <property type="component" value="Unassembled WGS sequence"/>
</dbReference>
<dbReference type="InterPro" id="IPR029044">
    <property type="entry name" value="Nucleotide-diphossugar_trans"/>
</dbReference>
<dbReference type="EMBL" id="BSXU01009063">
    <property type="protein sequence ID" value="GME68022.1"/>
    <property type="molecule type" value="Genomic_DNA"/>
</dbReference>
<comment type="caution">
    <text evidence="6">The sequence shown here is derived from an EMBL/GenBank/DDBJ whole genome shotgun (WGS) entry which is preliminary data.</text>
</comment>
<name>A0A9W6SWJ6_AMBMO</name>
<evidence type="ECO:0000256" key="2">
    <source>
        <dbReference type="ARBA" id="ARBA00007677"/>
    </source>
</evidence>
<evidence type="ECO:0000313" key="6">
    <source>
        <dbReference type="EMBL" id="GME68022.1"/>
    </source>
</evidence>
<evidence type="ECO:0000256" key="4">
    <source>
        <dbReference type="ARBA" id="ARBA00022679"/>
    </source>
</evidence>
<comment type="similarity">
    <text evidence="2">Belongs to the glycosyltransferase 15 family.</text>
</comment>
<dbReference type="GO" id="GO:0005794">
    <property type="term" value="C:Golgi apparatus"/>
    <property type="evidence" value="ECO:0007669"/>
    <property type="project" value="TreeGrafter"/>
</dbReference>
<dbReference type="PANTHER" id="PTHR31121:SF2">
    <property type="entry name" value="MANNOSYLTRANSFERASE KTR5-RELATED"/>
    <property type="match status" value="1"/>
</dbReference>
<keyword evidence="5" id="KW-0735">Signal-anchor</keyword>
<keyword evidence="7" id="KW-1185">Reference proteome</keyword>
<reference evidence="6" key="1">
    <citation type="submission" date="2023-04" db="EMBL/GenBank/DDBJ databases">
        <title>Ambrosiozyma monospora NBRC 1965.</title>
        <authorList>
            <person name="Ichikawa N."/>
            <person name="Sato H."/>
            <person name="Tonouchi N."/>
        </authorList>
    </citation>
    <scope>NUCLEOTIDE SEQUENCE</scope>
    <source>
        <strain evidence="6">NBRC 1965</strain>
    </source>
</reference>
<dbReference type="GO" id="GO:0000026">
    <property type="term" value="F:alpha-1,2-mannosyltransferase activity"/>
    <property type="evidence" value="ECO:0007669"/>
    <property type="project" value="TreeGrafter"/>
</dbReference>
<keyword evidence="5" id="KW-0812">Transmembrane</keyword>
<dbReference type="GO" id="GO:0000032">
    <property type="term" value="P:cell wall mannoprotein biosynthetic process"/>
    <property type="evidence" value="ECO:0007669"/>
    <property type="project" value="TreeGrafter"/>
</dbReference>
<keyword evidence="3" id="KW-0328">Glycosyltransferase</keyword>
<dbReference type="Gene3D" id="3.90.550.10">
    <property type="entry name" value="Spore Coat Polysaccharide Biosynthesis Protein SpsA, Chain A"/>
    <property type="match status" value="1"/>
</dbReference>
<sequence>MQESGKKYGFTIAIKELVNTVPNLFRYTKAFIKKYNVELPDTWRFFSHKFDFYEGKNAESYVSVRGEKDLWKTVQDRVPMYHALEYMKQPGVDREQLDQYSIDKLVDHSNKKGIPLGNKDQFERSEFTLCHFWSNFEIARTDLFTSPEYRAYFNFLENSKGFYTERWGDAPIHSLAAGLFLNTSEIHYFRDIGYKHSTLGHCPHNSPNQLPYEEGPNYRHSYTAKEEKFWAAFDKPVEKDGVGTGCRCVCPTNSKSKDIENSGGSCIKDWAALLDDDQEGRFHFDLDVVEEQALKMYREYLKSHGGNGEGWVLSQDQIDELRENIIWH</sequence>
<protein>
    <submittedName>
        <fullName evidence="6">Unnamed protein product</fullName>
    </submittedName>
</protein>
<accession>A0A9W6SWJ6</accession>
<dbReference type="GO" id="GO:0006487">
    <property type="term" value="P:protein N-linked glycosylation"/>
    <property type="evidence" value="ECO:0007669"/>
    <property type="project" value="TreeGrafter"/>
</dbReference>
<dbReference type="Pfam" id="PF01793">
    <property type="entry name" value="Glyco_transf_15"/>
    <property type="match status" value="1"/>
</dbReference>
<comment type="subcellular location">
    <subcellularLocation>
        <location evidence="1">Membrane</location>
        <topology evidence="1">Single-pass type II membrane protein</topology>
    </subcellularLocation>
</comment>
<dbReference type="OrthoDB" id="439943at2759"/>
<dbReference type="AlphaFoldDB" id="A0A9W6SWJ6"/>